<dbReference type="AlphaFoldDB" id="A0A5C6VCS6"/>
<dbReference type="Proteomes" id="UP000321168">
    <property type="component" value="Unassembled WGS sequence"/>
</dbReference>
<dbReference type="InterPro" id="IPR024775">
    <property type="entry name" value="DinB-like"/>
</dbReference>
<dbReference type="RefSeq" id="WP_147014025.1">
    <property type="nucleotide sequence ID" value="NZ_VORB01000004.1"/>
</dbReference>
<dbReference type="SUPFAM" id="SSF109854">
    <property type="entry name" value="DinB/YfiT-like putative metalloenzymes"/>
    <property type="match status" value="1"/>
</dbReference>
<evidence type="ECO:0000313" key="3">
    <source>
        <dbReference type="Proteomes" id="UP000321168"/>
    </source>
</evidence>
<comment type="caution">
    <text evidence="2">The sequence shown here is derived from an EMBL/GenBank/DDBJ whole genome shotgun (WGS) entry which is preliminary data.</text>
</comment>
<keyword evidence="3" id="KW-1185">Reference proteome</keyword>
<sequence>MGANKLSKIHNKLTLMQIEDLDRLSEFQDIDLQRETSESKWSAIQVLNHLYMTEKGTINFLEKSLGKSDELGKVNFKNRFRAYLLQRFLKSKRKAKAPSKLPDPKNDTSLEELKSKFDRLHSQHDEFLNKVPSNIFGKTVFKHPYIGWMEINDVYRFMANHWAHHRHQLERIEKDLKNG</sequence>
<dbReference type="Gene3D" id="1.20.120.450">
    <property type="entry name" value="dinb family like domain"/>
    <property type="match status" value="1"/>
</dbReference>
<evidence type="ECO:0000313" key="2">
    <source>
        <dbReference type="EMBL" id="TXC81355.1"/>
    </source>
</evidence>
<gene>
    <name evidence="2" type="ORF">FRX97_04950</name>
</gene>
<dbReference type="InterPro" id="IPR034660">
    <property type="entry name" value="DinB/YfiT-like"/>
</dbReference>
<feature type="domain" description="DinB-like" evidence="1">
    <location>
        <begin position="22"/>
        <end position="169"/>
    </location>
</feature>
<evidence type="ECO:0000259" key="1">
    <source>
        <dbReference type="Pfam" id="PF12867"/>
    </source>
</evidence>
<reference evidence="2 3" key="1">
    <citation type="submission" date="2019-08" db="EMBL/GenBank/DDBJ databases">
        <title>Genome of Luteibaculum oceani JCM 18817.</title>
        <authorList>
            <person name="Bowman J.P."/>
        </authorList>
    </citation>
    <scope>NUCLEOTIDE SEQUENCE [LARGE SCALE GENOMIC DNA]</scope>
    <source>
        <strain evidence="2 3">JCM 18817</strain>
    </source>
</reference>
<organism evidence="2 3">
    <name type="scientific">Luteibaculum oceani</name>
    <dbReference type="NCBI Taxonomy" id="1294296"/>
    <lineage>
        <taxon>Bacteria</taxon>
        <taxon>Pseudomonadati</taxon>
        <taxon>Bacteroidota</taxon>
        <taxon>Flavobacteriia</taxon>
        <taxon>Flavobacteriales</taxon>
        <taxon>Luteibaculaceae</taxon>
        <taxon>Luteibaculum</taxon>
    </lineage>
</organism>
<accession>A0A5C6VCS6</accession>
<protein>
    <submittedName>
        <fullName evidence="2">DinB family protein</fullName>
    </submittedName>
</protein>
<proteinExistence type="predicted"/>
<dbReference type="EMBL" id="VORB01000004">
    <property type="protein sequence ID" value="TXC81355.1"/>
    <property type="molecule type" value="Genomic_DNA"/>
</dbReference>
<dbReference type="Pfam" id="PF12867">
    <property type="entry name" value="DinB_2"/>
    <property type="match status" value="1"/>
</dbReference>
<dbReference type="OrthoDB" id="979115at2"/>
<name>A0A5C6VCS6_9FLAO</name>